<dbReference type="PANTHER" id="PTHR36566:SF1">
    <property type="entry name" value="PYRIDINIUM-3,5-BISTHIOCARBOXYLIC ACID MONONUCLEOTIDE NICKEL INSERTION PROTEIN"/>
    <property type="match status" value="1"/>
</dbReference>
<keyword evidence="2" id="KW-0456">Lyase</keyword>
<comment type="catalytic activity">
    <reaction evidence="2">
        <text>Ni(II)-pyridinium-3,5-bisthiocarboxylate mononucleotide = pyridinium-3,5-bisthiocarboxylate mononucleotide + Ni(2+)</text>
        <dbReference type="Rhea" id="RHEA:54784"/>
        <dbReference type="ChEBI" id="CHEBI:49786"/>
        <dbReference type="ChEBI" id="CHEBI:137372"/>
        <dbReference type="ChEBI" id="CHEBI:137373"/>
        <dbReference type="EC" id="4.99.1.12"/>
    </reaction>
</comment>
<dbReference type="Proteomes" id="UP000598146">
    <property type="component" value="Unassembled WGS sequence"/>
</dbReference>
<evidence type="ECO:0000313" key="3">
    <source>
        <dbReference type="EMBL" id="MBG0564732.1"/>
    </source>
</evidence>
<dbReference type="Gene3D" id="3.10.20.300">
    <property type="entry name" value="mk0293 like domain"/>
    <property type="match status" value="1"/>
</dbReference>
<gene>
    <name evidence="2 3" type="primary">larC</name>
    <name evidence="3" type="ORF">I4J89_25105</name>
</gene>
<dbReference type="GO" id="GO:0016151">
    <property type="term" value="F:nickel cation binding"/>
    <property type="evidence" value="ECO:0007669"/>
    <property type="project" value="UniProtKB-UniRule"/>
</dbReference>
<dbReference type="Pfam" id="PF01969">
    <property type="entry name" value="Ni_insertion"/>
    <property type="match status" value="1"/>
</dbReference>
<evidence type="ECO:0000313" key="4">
    <source>
        <dbReference type="Proteomes" id="UP000598146"/>
    </source>
</evidence>
<reference evidence="3" key="1">
    <citation type="submission" date="2020-11" db="EMBL/GenBank/DDBJ databases">
        <title>Isolation and identification of active actinomycetes.</title>
        <authorList>
            <person name="Sun X."/>
        </authorList>
    </citation>
    <scope>NUCLEOTIDE SEQUENCE</scope>
    <source>
        <strain evidence="3">NEAU-A11</strain>
    </source>
</reference>
<evidence type="ECO:0000256" key="1">
    <source>
        <dbReference type="ARBA" id="ARBA00022596"/>
    </source>
</evidence>
<dbReference type="AlphaFoldDB" id="A0A931FZG2"/>
<comment type="function">
    <text evidence="2">Involved in the biosynthesis of a nickel-pincer cofactor ((SCS)Ni(II) pincer complex). Binds Ni(2+), and functions in nickel delivery to pyridinium-3,5-bisthiocarboxylic acid mononucleotide (P2TMN), to form the mature cofactor. Is thus probably required for the activation of nickel-pincer cofactor-dependent enzymes.</text>
</comment>
<dbReference type="Gene3D" id="3.30.70.1380">
    <property type="entry name" value="Transcriptional regulatory protein pf0864 domain like"/>
    <property type="match status" value="1"/>
</dbReference>
<dbReference type="HAMAP" id="MF_01074">
    <property type="entry name" value="LarC"/>
    <property type="match status" value="1"/>
</dbReference>
<dbReference type="NCBIfam" id="TIGR00299">
    <property type="entry name" value="nickel pincer cofactor biosynthesis protein LarC"/>
    <property type="match status" value="1"/>
</dbReference>
<dbReference type="EMBL" id="JADQTO010000012">
    <property type="protein sequence ID" value="MBG0564732.1"/>
    <property type="molecule type" value="Genomic_DNA"/>
</dbReference>
<dbReference type="GO" id="GO:0051604">
    <property type="term" value="P:protein maturation"/>
    <property type="evidence" value="ECO:0007669"/>
    <property type="project" value="UniProtKB-UniRule"/>
</dbReference>
<keyword evidence="1 2" id="KW-0533">Nickel</keyword>
<accession>A0A931FZG2</accession>
<protein>
    <recommendedName>
        <fullName evidence="2">Pyridinium-3,5-bisthiocarboxylic acid mononucleotide nickel insertion protein</fullName>
        <shortName evidence="2">P2TMN nickel insertion protein</shortName>
        <ecNumber evidence="2">4.99.1.12</ecNumber>
    </recommendedName>
    <alternativeName>
        <fullName evidence="2">Nickel-pincer cofactor biosynthesis protein LarC</fullName>
    </alternativeName>
</protein>
<keyword evidence="4" id="KW-1185">Reference proteome</keyword>
<dbReference type="InterPro" id="IPR002822">
    <property type="entry name" value="Ni_insertion"/>
</dbReference>
<name>A0A931FZG2_9ACTN</name>
<dbReference type="EC" id="4.99.1.12" evidence="2"/>
<dbReference type="RefSeq" id="WP_196416514.1">
    <property type="nucleotide sequence ID" value="NZ_JADQTO010000012.1"/>
</dbReference>
<dbReference type="GO" id="GO:0016829">
    <property type="term" value="F:lyase activity"/>
    <property type="evidence" value="ECO:0007669"/>
    <property type="project" value="UniProtKB-UniRule"/>
</dbReference>
<evidence type="ECO:0000256" key="2">
    <source>
        <dbReference type="HAMAP-Rule" id="MF_01074"/>
    </source>
</evidence>
<comment type="caution">
    <text evidence="3">The sequence shown here is derived from an EMBL/GenBank/DDBJ whole genome shotgun (WGS) entry which is preliminary data.</text>
</comment>
<organism evidence="3 4">
    <name type="scientific">Actinoplanes aureus</name>
    <dbReference type="NCBI Taxonomy" id="2792083"/>
    <lineage>
        <taxon>Bacteria</taxon>
        <taxon>Bacillati</taxon>
        <taxon>Actinomycetota</taxon>
        <taxon>Actinomycetes</taxon>
        <taxon>Micromonosporales</taxon>
        <taxon>Micromonosporaceae</taxon>
        <taxon>Actinoplanes</taxon>
    </lineage>
</organism>
<dbReference type="PANTHER" id="PTHR36566">
    <property type="entry name" value="NICKEL INSERTION PROTEIN-RELATED"/>
    <property type="match status" value="1"/>
</dbReference>
<sequence length="397" mass="41164">MTGDLHCWIDASAGVAGDMLLGALIDAGADRAAVQRAVDAVVPGGVRIVEATVTRAGLRARKVDVEVLVEDPPRRTWRTIRGLLGDNPRALAVFARLAEAEAHVHAVPADDVHFHEVGALDAIADVVGICAALDDLGVSTVSAGEVAVGSGVARTAHGELPVPVPAVAQLARGWRVRAGGSGELATPTGMAALRTLATTCEDLPSMRVEAVGVGAGGRDVLGRPNVVRVVLGRTAVTGSEREPAVLLEANVDDLDPRLWPGVLARLMDCGAADAWLVPILMKKGRPAHTLSVLCHPGRAAALREVMFHHTSTLGVREQVLTKVPLPRSFADVDVAGSTIAIKIGHRDGTIVQVMPEFDQVAAAAREQGRPERLVLEDALAAAVAAGLIVGGPIPNEA</sequence>
<proteinExistence type="inferred from homology"/>
<comment type="similarity">
    <text evidence="2">Belongs to the LarC family.</text>
</comment>